<feature type="compositionally biased region" description="Acidic residues" evidence="5">
    <location>
        <begin position="508"/>
        <end position="525"/>
    </location>
</feature>
<feature type="domain" description="ZMYM2-like/QRICH1 C-terminal" evidence="6">
    <location>
        <begin position="125"/>
        <end position="274"/>
    </location>
</feature>
<evidence type="ECO:0000256" key="2">
    <source>
        <dbReference type="ARBA" id="ARBA00022553"/>
    </source>
</evidence>
<feature type="coiled-coil region" evidence="4">
    <location>
        <begin position="378"/>
        <end position="405"/>
    </location>
</feature>
<dbReference type="InterPro" id="IPR052787">
    <property type="entry name" value="MAVS"/>
</dbReference>
<keyword evidence="2" id="KW-0597">Phosphoprotein</keyword>
<dbReference type="AlphaFoldDB" id="A0AAN8KQG7"/>
<dbReference type="EMBL" id="JAGTTL010000029">
    <property type="protein sequence ID" value="KAK6299109.1"/>
    <property type="molecule type" value="Genomic_DNA"/>
</dbReference>
<dbReference type="Proteomes" id="UP001356427">
    <property type="component" value="Unassembled WGS sequence"/>
</dbReference>
<feature type="region of interest" description="Disordered" evidence="5">
    <location>
        <begin position="480"/>
        <end position="529"/>
    </location>
</feature>
<evidence type="ECO:0000256" key="4">
    <source>
        <dbReference type="SAM" id="Coils"/>
    </source>
</evidence>
<gene>
    <name evidence="7" type="ORF">J4Q44_G00306190</name>
</gene>
<evidence type="ECO:0000256" key="1">
    <source>
        <dbReference type="ARBA" id="ARBA00022499"/>
    </source>
</evidence>
<keyword evidence="8" id="KW-1185">Reference proteome</keyword>
<feature type="compositionally biased region" description="Basic and acidic residues" evidence="5">
    <location>
        <begin position="481"/>
        <end position="498"/>
    </location>
</feature>
<comment type="caution">
    <text evidence="7">The sequence shown here is derived from an EMBL/GenBank/DDBJ whole genome shotgun (WGS) entry which is preliminary data.</text>
</comment>
<sequence>MAIIPRHADLGDTALNDLEKRCFEGWLAENKKVVDFKTVTKEEFNIPLRQFYGNVGNGKGEKYSRSSYLVLQSGLNRFLNDPPIGRSWCLMKDTEFTILNHVFMGNIKQLRRQGKDITNSHPPISNKEMAHLQNSQALNPGTPRGLVQKVWFHLQLHLGRRGKEGNRQLKPNSFLIKTDKNGLRYATLAYNEATKNHLDPRERGRESKTGFMFEQPGNPLCPVASLEKYQSKCPENALAFYLHSRRGECIGDSIWYTLEPMGVNYLAALLPKICRATGSTTYTNHSIRTTTVQKLANADLEAREIMSCVGTSDNMVKTLFPMLNTAVEKENPIEAVRIPEKAKRWIHDIIKEVDQMVDKYNKLNRGVGSVTSDVTSTKAETEDKKKKLNKEEECLQERVDTLTDLPDPVHLAEVQRSLTRIQHILLQLKSFWENIGVMVTNLQQRTFAGEDLIEFLSDFKDEFLASLDTTEKCGAMSISRCGERQTSEDRPFIHRDDEPPFAAGSSCEEGEPEESEPSTSTDDDSSLGGQEEYVSCVDTSDNMVKTLFPMLKTAVEKEKALLAVRLLEKAKRWINDIIKEVDQIVKK</sequence>
<evidence type="ECO:0000256" key="5">
    <source>
        <dbReference type="SAM" id="MobiDB-lite"/>
    </source>
</evidence>
<organism evidence="7 8">
    <name type="scientific">Coregonus suidteri</name>
    <dbReference type="NCBI Taxonomy" id="861788"/>
    <lineage>
        <taxon>Eukaryota</taxon>
        <taxon>Metazoa</taxon>
        <taxon>Chordata</taxon>
        <taxon>Craniata</taxon>
        <taxon>Vertebrata</taxon>
        <taxon>Euteleostomi</taxon>
        <taxon>Actinopterygii</taxon>
        <taxon>Neopterygii</taxon>
        <taxon>Teleostei</taxon>
        <taxon>Protacanthopterygii</taxon>
        <taxon>Salmoniformes</taxon>
        <taxon>Salmonidae</taxon>
        <taxon>Coregoninae</taxon>
        <taxon>Coregonus</taxon>
    </lineage>
</organism>
<dbReference type="InterPro" id="IPR021893">
    <property type="entry name" value="ZMYM2-like_C"/>
</dbReference>
<dbReference type="PANTHER" id="PTHR21446:SF6">
    <property type="entry name" value="MITOCHONDRIAL ANTIVIRAL-SIGNALING PROTEIN"/>
    <property type="match status" value="1"/>
</dbReference>
<evidence type="ECO:0000259" key="6">
    <source>
        <dbReference type="Pfam" id="PF12012"/>
    </source>
</evidence>
<reference evidence="7 8" key="1">
    <citation type="submission" date="2021-04" db="EMBL/GenBank/DDBJ databases">
        <authorList>
            <person name="De Guttry C."/>
            <person name="Zahm M."/>
            <person name="Klopp C."/>
            <person name="Cabau C."/>
            <person name="Louis A."/>
            <person name="Berthelot C."/>
            <person name="Parey E."/>
            <person name="Roest Crollius H."/>
            <person name="Montfort J."/>
            <person name="Robinson-Rechavi M."/>
            <person name="Bucao C."/>
            <person name="Bouchez O."/>
            <person name="Gislard M."/>
            <person name="Lluch J."/>
            <person name="Milhes M."/>
            <person name="Lampietro C."/>
            <person name="Lopez Roques C."/>
            <person name="Donnadieu C."/>
            <person name="Braasch I."/>
            <person name="Desvignes T."/>
            <person name="Postlethwait J."/>
            <person name="Bobe J."/>
            <person name="Wedekind C."/>
            <person name="Guiguen Y."/>
        </authorList>
    </citation>
    <scope>NUCLEOTIDE SEQUENCE [LARGE SCALE GENOMIC DNA]</scope>
    <source>
        <strain evidence="7">Cs_M1</strain>
        <tissue evidence="7">Blood</tissue>
    </source>
</reference>
<keyword evidence="3" id="KW-0832">Ubl conjugation</keyword>
<evidence type="ECO:0000313" key="8">
    <source>
        <dbReference type="Proteomes" id="UP001356427"/>
    </source>
</evidence>
<accession>A0AAN8KQG7</accession>
<name>A0AAN8KQG7_9TELE</name>
<evidence type="ECO:0000313" key="7">
    <source>
        <dbReference type="EMBL" id="KAK6299109.1"/>
    </source>
</evidence>
<dbReference type="PANTHER" id="PTHR21446">
    <property type="entry name" value="DUF3504 DOMAIN-CONTAINING PROTEIN"/>
    <property type="match status" value="1"/>
</dbReference>
<dbReference type="Pfam" id="PF12012">
    <property type="entry name" value="DUF3504"/>
    <property type="match status" value="1"/>
</dbReference>
<protein>
    <recommendedName>
        <fullName evidence="6">ZMYM2-like/QRICH1 C-terminal domain-containing protein</fullName>
    </recommendedName>
</protein>
<evidence type="ECO:0000256" key="3">
    <source>
        <dbReference type="ARBA" id="ARBA00022843"/>
    </source>
</evidence>
<keyword evidence="4" id="KW-0175">Coiled coil</keyword>
<proteinExistence type="predicted"/>
<keyword evidence="1" id="KW-1017">Isopeptide bond</keyword>